<dbReference type="Pfam" id="PF00400">
    <property type="entry name" value="WD40"/>
    <property type="match status" value="1"/>
</dbReference>
<keyword evidence="3" id="KW-0677">Repeat</keyword>
<dbReference type="RefSeq" id="YP_010841738.1">
    <property type="nucleotide sequence ID" value="NC_079139.1"/>
</dbReference>
<evidence type="ECO:0000256" key="2">
    <source>
        <dbReference type="ARBA" id="ARBA00022574"/>
    </source>
</evidence>
<comment type="similarity">
    <text evidence="1">Belongs to the mimivirus BTB/WD family.</text>
</comment>
<dbReference type="InterPro" id="IPR001680">
    <property type="entry name" value="WD40_rpt"/>
</dbReference>
<dbReference type="SUPFAM" id="SSF69322">
    <property type="entry name" value="Tricorn protease domain 2"/>
    <property type="match status" value="1"/>
</dbReference>
<reference evidence="5 6" key="1">
    <citation type="submission" date="2021-02" db="EMBL/GenBank/DDBJ databases">
        <title>Cotonvirus japonicus, which uses Golgi apparatus of host cells for its virion factory, phylogenetically links tailed tupanvirus and icosahedral mimivirus.</title>
        <authorList>
            <person name="Takahashi H."/>
            <person name="Fukaya S."/>
            <person name="Song C."/>
            <person name="Murata K."/>
            <person name="Takemura M."/>
        </authorList>
    </citation>
    <scope>NUCLEOTIDE SEQUENCE [LARGE SCALE GENOMIC DNA]</scope>
</reference>
<dbReference type="PROSITE" id="PS50097">
    <property type="entry name" value="BTB"/>
    <property type="match status" value="1"/>
</dbReference>
<dbReference type="InterPro" id="IPR019775">
    <property type="entry name" value="WD40_repeat_CS"/>
</dbReference>
<dbReference type="SMART" id="SM00320">
    <property type="entry name" value="WD40"/>
    <property type="match status" value="2"/>
</dbReference>
<keyword evidence="6" id="KW-1185">Reference proteome</keyword>
<accession>A0ABM7NSI9</accession>
<dbReference type="Proteomes" id="UP001321479">
    <property type="component" value="Segment"/>
</dbReference>
<dbReference type="InterPro" id="IPR000210">
    <property type="entry name" value="BTB/POZ_dom"/>
</dbReference>
<protein>
    <submittedName>
        <fullName evidence="5">BTB/POZ domain and WD-repeat protein</fullName>
    </submittedName>
</protein>
<dbReference type="InterPro" id="IPR015943">
    <property type="entry name" value="WD40/YVTN_repeat-like_dom_sf"/>
</dbReference>
<organism evidence="5 6">
    <name type="scientific">Cotonvirus japonicus</name>
    <dbReference type="NCBI Taxonomy" id="2811091"/>
    <lineage>
        <taxon>Viruses</taxon>
        <taxon>Varidnaviria</taxon>
        <taxon>Bamfordvirae</taxon>
        <taxon>Nucleocytoviricota</taxon>
        <taxon>Megaviricetes</taxon>
        <taxon>Imitervirales</taxon>
        <taxon>Mimiviridae</taxon>
        <taxon>Megamimivirinae</taxon>
        <taxon>Cotonvirus</taxon>
        <taxon>Cotonvirus japonicum</taxon>
    </lineage>
</organism>
<keyword evidence="2" id="KW-0853">WD repeat</keyword>
<sequence length="458" mass="52819">MDYLNFFESGIFSDLSLIIKDDNDNLVEMNVHKIIICSKSAILYRMLTGNFREATESTITITTPNAHVTHDIIISMYGKTMNSTDYEQWYYELMWIMCCDYLEIQQDFQSLVDIKVPEEGFELLVHVIDTIKNPLDKKSKIILENLPKNYDITKLPQCLIGRICDLTLKDISVFVKGSKIIICDDKLLFIDKIKTPVKPKLIAKLYDHQVVIADNTGEVYVYNLYTKNIVIKSGYSCGADVLTVSPDNQFVVIGKNDCVYIFNSATMKLKSTIRTAKITAIACSSNHIATGHNDGSINVWDIYTKQLIDTLNCNNDYINTIVFSSDYTKLLCCDNMGHIIIKNMITNEIFKHKISIEKQFFYLNFTPGSGNNSICYYNGRCYYNGQCYYGREWRIGNSKTDRVVSRNLSEKILGIYSHIYLLKKSKDKSKKINFKDYIVWTTYHDNENIRNYVTNIQK</sequence>
<evidence type="ECO:0000256" key="1">
    <source>
        <dbReference type="ARBA" id="ARBA00006497"/>
    </source>
</evidence>
<evidence type="ECO:0000313" key="6">
    <source>
        <dbReference type="Proteomes" id="UP001321479"/>
    </source>
</evidence>
<dbReference type="EMBL" id="AP024483">
    <property type="protein sequence ID" value="BCS83130.1"/>
    <property type="molecule type" value="Genomic_DNA"/>
</dbReference>
<dbReference type="InterPro" id="IPR011333">
    <property type="entry name" value="SKP1/BTB/POZ_sf"/>
</dbReference>
<dbReference type="CDD" id="cd18186">
    <property type="entry name" value="BTB_POZ_ZBTB_KLHL-like"/>
    <property type="match status" value="1"/>
</dbReference>
<proteinExistence type="inferred from homology"/>
<evidence type="ECO:0000259" key="4">
    <source>
        <dbReference type="PROSITE" id="PS50097"/>
    </source>
</evidence>
<dbReference type="Gene3D" id="3.30.710.10">
    <property type="entry name" value="Potassium Channel Kv1.1, Chain A"/>
    <property type="match status" value="1"/>
</dbReference>
<name>A0ABM7NSI9_9VIRU</name>
<dbReference type="SUPFAM" id="SSF54695">
    <property type="entry name" value="POZ domain"/>
    <property type="match status" value="1"/>
</dbReference>
<dbReference type="PROSITE" id="PS50082">
    <property type="entry name" value="WD_REPEATS_2"/>
    <property type="match status" value="1"/>
</dbReference>
<dbReference type="GeneID" id="80558335"/>
<evidence type="ECO:0000256" key="3">
    <source>
        <dbReference type="ARBA" id="ARBA00022737"/>
    </source>
</evidence>
<dbReference type="PANTHER" id="PTHR19848:SF8">
    <property type="entry name" value="F-BOX AND WD REPEAT DOMAIN CONTAINING 7"/>
    <property type="match status" value="1"/>
</dbReference>
<dbReference type="PANTHER" id="PTHR19848">
    <property type="entry name" value="WD40 REPEAT PROTEIN"/>
    <property type="match status" value="1"/>
</dbReference>
<dbReference type="PROSITE" id="PS00678">
    <property type="entry name" value="WD_REPEATS_1"/>
    <property type="match status" value="1"/>
</dbReference>
<evidence type="ECO:0000313" key="5">
    <source>
        <dbReference type="EMBL" id="BCS83130.1"/>
    </source>
</evidence>
<feature type="domain" description="BTB" evidence="4">
    <location>
        <begin position="13"/>
        <end position="85"/>
    </location>
</feature>
<dbReference type="Pfam" id="PF00651">
    <property type="entry name" value="BTB"/>
    <property type="match status" value="1"/>
</dbReference>
<dbReference type="Gene3D" id="2.130.10.10">
    <property type="entry name" value="YVTN repeat-like/Quinoprotein amine dehydrogenase"/>
    <property type="match status" value="1"/>
</dbReference>